<reference evidence="2" key="1">
    <citation type="submission" date="2015-10" db="EMBL/GenBank/DDBJ databases">
        <title>Genome of Paenibacillus bovis sp. nov.</title>
        <authorList>
            <person name="Wu Z."/>
            <person name="Gao C."/>
            <person name="Liu Z."/>
            <person name="Zheng H."/>
        </authorList>
    </citation>
    <scope>NUCLEOTIDE SEQUENCE [LARGE SCALE GENOMIC DNA]</scope>
    <source>
        <strain evidence="2">BD3526</strain>
    </source>
</reference>
<reference evidence="1 2" key="2">
    <citation type="journal article" date="2016" name="Int. J. Syst. Evol. Microbiol.">
        <title>Paenibacillus bovis sp. nov., isolated from raw yak (Bos grunniens) milk.</title>
        <authorList>
            <person name="Gao C."/>
            <person name="Han J."/>
            <person name="Liu Z."/>
            <person name="Xu X."/>
            <person name="Hang F."/>
            <person name="Wu Z."/>
        </authorList>
    </citation>
    <scope>NUCLEOTIDE SEQUENCE [LARGE SCALE GENOMIC DNA]</scope>
    <source>
        <strain evidence="1 2">BD3526</strain>
    </source>
</reference>
<dbReference type="KEGG" id="pbv:AR543_12895"/>
<dbReference type="AlphaFoldDB" id="A0A172ZGQ3"/>
<dbReference type="InterPro" id="IPR027417">
    <property type="entry name" value="P-loop_NTPase"/>
</dbReference>
<dbReference type="Gene3D" id="3.40.50.300">
    <property type="entry name" value="P-loop containing nucleotide triphosphate hydrolases"/>
    <property type="match status" value="1"/>
</dbReference>
<proteinExistence type="predicted"/>
<organism evidence="1 2">
    <name type="scientific">Paenibacillus bovis</name>
    <dbReference type="NCBI Taxonomy" id="1616788"/>
    <lineage>
        <taxon>Bacteria</taxon>
        <taxon>Bacillati</taxon>
        <taxon>Bacillota</taxon>
        <taxon>Bacilli</taxon>
        <taxon>Bacillales</taxon>
        <taxon>Paenibacillaceae</taxon>
        <taxon>Paenibacillus</taxon>
    </lineage>
</organism>
<dbReference type="OrthoDB" id="1201990at2"/>
<evidence type="ECO:0008006" key="3">
    <source>
        <dbReference type="Google" id="ProtNLM"/>
    </source>
</evidence>
<protein>
    <recommendedName>
        <fullName evidence="3">DNA topology modulation protein FlaR</fullName>
    </recommendedName>
</protein>
<accession>A0A172ZGQ3</accession>
<keyword evidence="2" id="KW-1185">Reference proteome</keyword>
<sequence>MSLAKRIHIVGAPGSGKTELAARLSERLDIPNYSLESVLWNNEGKKRRRNTPVVRQRMLLDIIGRDEWIVEGNLMEWLIPSFALADQIIFLTPHPFVRDGRMLQRFLRQKIGTDPDRDRLNVIGLIDRLYWNHRFEYESKPAILKVAEPYKHKLIVTRQVD</sequence>
<dbReference type="RefSeq" id="WP_060534923.1">
    <property type="nucleotide sequence ID" value="NZ_CP013023.1"/>
</dbReference>
<dbReference type="InterPro" id="IPR052922">
    <property type="entry name" value="Cytidylate_Kinase-2"/>
</dbReference>
<dbReference type="Proteomes" id="UP000078148">
    <property type="component" value="Chromosome"/>
</dbReference>
<evidence type="ECO:0000313" key="2">
    <source>
        <dbReference type="Proteomes" id="UP000078148"/>
    </source>
</evidence>
<gene>
    <name evidence="1" type="ORF">AR543_12895</name>
</gene>
<name>A0A172ZGQ3_9BACL</name>
<dbReference type="PANTHER" id="PTHR37816:SF2">
    <property type="entry name" value="DNA TOPOLOGY MODULATION PROTEIN FLAR-RELATED PROTEIN"/>
    <property type="match status" value="1"/>
</dbReference>
<evidence type="ECO:0000313" key="1">
    <source>
        <dbReference type="EMBL" id="ANF96816.1"/>
    </source>
</evidence>
<dbReference type="EMBL" id="CP013023">
    <property type="protein sequence ID" value="ANF96816.1"/>
    <property type="molecule type" value="Genomic_DNA"/>
</dbReference>
<dbReference type="SUPFAM" id="SSF52540">
    <property type="entry name" value="P-loop containing nucleoside triphosphate hydrolases"/>
    <property type="match status" value="1"/>
</dbReference>
<dbReference type="PANTHER" id="PTHR37816">
    <property type="entry name" value="YALI0E33011P"/>
    <property type="match status" value="1"/>
</dbReference>
<dbReference type="STRING" id="1616788.AR543_12895"/>